<dbReference type="InterPro" id="IPR028146">
    <property type="entry name" value="PRKCSH_N"/>
</dbReference>
<dbReference type="EMBL" id="JBBPBK010000002">
    <property type="protein sequence ID" value="KAK9291272.1"/>
    <property type="molecule type" value="Genomic_DNA"/>
</dbReference>
<evidence type="ECO:0000259" key="2">
    <source>
        <dbReference type="Pfam" id="PF12999"/>
    </source>
</evidence>
<evidence type="ECO:0000313" key="4">
    <source>
        <dbReference type="Proteomes" id="UP001415857"/>
    </source>
</evidence>
<protein>
    <recommendedName>
        <fullName evidence="2">Glucosidase II beta subunit N-terminal domain-containing protein</fullName>
    </recommendedName>
</protein>
<organism evidence="3 4">
    <name type="scientific">Liquidambar formosana</name>
    <name type="common">Formosan gum</name>
    <dbReference type="NCBI Taxonomy" id="63359"/>
    <lineage>
        <taxon>Eukaryota</taxon>
        <taxon>Viridiplantae</taxon>
        <taxon>Streptophyta</taxon>
        <taxon>Embryophyta</taxon>
        <taxon>Tracheophyta</taxon>
        <taxon>Spermatophyta</taxon>
        <taxon>Magnoliopsida</taxon>
        <taxon>eudicotyledons</taxon>
        <taxon>Gunneridae</taxon>
        <taxon>Pentapetalae</taxon>
        <taxon>Saxifragales</taxon>
        <taxon>Altingiaceae</taxon>
        <taxon>Liquidambar</taxon>
    </lineage>
</organism>
<dbReference type="Proteomes" id="UP001415857">
    <property type="component" value="Unassembled WGS sequence"/>
</dbReference>
<dbReference type="Pfam" id="PF12999">
    <property type="entry name" value="PRKCSH-like"/>
    <property type="match status" value="1"/>
</dbReference>
<gene>
    <name evidence="3" type="ORF">L1049_009460</name>
</gene>
<dbReference type="PANTHER" id="PTHR12630">
    <property type="entry name" value="N-LINKED OLIGOSACCHARIDE PROCESSING"/>
    <property type="match status" value="1"/>
</dbReference>
<sequence>MDQRMKTQRASLVLGICSLICVVAASKPLLGIAPQDEQYYKSEIIKCKDGSKKFTKAQINDDFCDCPDGTDEPGTSACPEAKFFCLNTGHFPVSLFSSRVNDGICDCCDGSDEYDGKVKCPNTCWKAGKVARDKLKKKIATYQEGVTKRKQEVEQAKEAIVKDEAELSRLQK</sequence>
<keyword evidence="1" id="KW-0732">Signal</keyword>
<dbReference type="InterPro" id="IPR039794">
    <property type="entry name" value="Gtb1-like"/>
</dbReference>
<accession>A0AAP0SB13</accession>
<comment type="caution">
    <text evidence="3">The sequence shown here is derived from an EMBL/GenBank/DDBJ whole genome shotgun (WGS) entry which is preliminary data.</text>
</comment>
<feature type="domain" description="Glucosidase II beta subunit N-terminal" evidence="2">
    <location>
        <begin position="18"/>
        <end position="159"/>
    </location>
</feature>
<dbReference type="GO" id="GO:0006491">
    <property type="term" value="P:N-glycan processing"/>
    <property type="evidence" value="ECO:0007669"/>
    <property type="project" value="TreeGrafter"/>
</dbReference>
<dbReference type="AlphaFoldDB" id="A0AAP0SB13"/>
<evidence type="ECO:0000256" key="1">
    <source>
        <dbReference type="SAM" id="SignalP"/>
    </source>
</evidence>
<feature type="chain" id="PRO_5043044520" description="Glucosidase II beta subunit N-terminal domain-containing protein" evidence="1">
    <location>
        <begin position="26"/>
        <end position="172"/>
    </location>
</feature>
<dbReference type="PANTHER" id="PTHR12630:SF1">
    <property type="entry name" value="GLUCOSIDASE 2 SUBUNIT BETA"/>
    <property type="match status" value="1"/>
</dbReference>
<dbReference type="GO" id="GO:0017177">
    <property type="term" value="C:glucosidase II complex"/>
    <property type="evidence" value="ECO:0007669"/>
    <property type="project" value="TreeGrafter"/>
</dbReference>
<name>A0AAP0SB13_LIQFO</name>
<keyword evidence="4" id="KW-1185">Reference proteome</keyword>
<proteinExistence type="predicted"/>
<reference evidence="3 4" key="1">
    <citation type="journal article" date="2024" name="Plant J.">
        <title>Genome sequences and population genomics reveal climatic adaptation and genomic divergence between two closely related sweetgum species.</title>
        <authorList>
            <person name="Xu W.Q."/>
            <person name="Ren C.Q."/>
            <person name="Zhang X.Y."/>
            <person name="Comes H.P."/>
            <person name="Liu X.H."/>
            <person name="Li Y.G."/>
            <person name="Kettle C.J."/>
            <person name="Jalonen R."/>
            <person name="Gaisberger H."/>
            <person name="Ma Y.Z."/>
            <person name="Qiu Y.X."/>
        </authorList>
    </citation>
    <scope>NUCLEOTIDE SEQUENCE [LARGE SCALE GENOMIC DNA]</scope>
    <source>
        <strain evidence="3">Hangzhou</strain>
    </source>
</reference>
<evidence type="ECO:0000313" key="3">
    <source>
        <dbReference type="EMBL" id="KAK9291272.1"/>
    </source>
</evidence>
<feature type="signal peptide" evidence="1">
    <location>
        <begin position="1"/>
        <end position="25"/>
    </location>
</feature>